<evidence type="ECO:0000256" key="6">
    <source>
        <dbReference type="ARBA" id="ARBA00022530"/>
    </source>
</evidence>
<keyword evidence="13" id="KW-0325">Glycoprotein</keyword>
<keyword evidence="7 14" id="KW-0165">Cleavage on pair of basic residues</keyword>
<accession>A0A672SUE4</accession>
<dbReference type="PANTHER" id="PTHR11576:SF2">
    <property type="entry name" value="ZONA PELLUCIDA SPERM-BINDING PROTEIN 3"/>
    <property type="match status" value="1"/>
</dbReference>
<reference evidence="16" key="2">
    <citation type="submission" date="2025-09" db="UniProtKB">
        <authorList>
            <consortium name="Ensembl"/>
        </authorList>
    </citation>
    <scope>IDENTIFICATION</scope>
</reference>
<dbReference type="InParanoid" id="A0A672SUE4"/>
<keyword evidence="8" id="KW-0812">Transmembrane</keyword>
<dbReference type="GeneID" id="107560175"/>
<dbReference type="OrthoDB" id="8880842at2759"/>
<evidence type="ECO:0000256" key="11">
    <source>
        <dbReference type="ARBA" id="ARBA00023136"/>
    </source>
</evidence>
<dbReference type="InterPro" id="IPR055356">
    <property type="entry name" value="ZP-N"/>
</dbReference>
<evidence type="ECO:0000256" key="14">
    <source>
        <dbReference type="RuleBase" id="RU367066"/>
    </source>
</evidence>
<dbReference type="GO" id="GO:0035805">
    <property type="term" value="C:egg coat"/>
    <property type="evidence" value="ECO:0007669"/>
    <property type="project" value="UniProtKB-SubCell"/>
</dbReference>
<gene>
    <name evidence="16" type="primary">LOC107560175</name>
</gene>
<comment type="PTM">
    <text evidence="14">Proteolytically cleaved before the transmembrane segment to yield the secreted ectodomain incorporated in the zona pellucida.</text>
</comment>
<evidence type="ECO:0000313" key="17">
    <source>
        <dbReference type="Proteomes" id="UP000472262"/>
    </source>
</evidence>
<dbReference type="FunFam" id="2.60.40.3210:FF:000001">
    <property type="entry name" value="Zona pellucida sperm-binding protein 3"/>
    <property type="match status" value="1"/>
</dbReference>
<dbReference type="PRINTS" id="PR00023">
    <property type="entry name" value="ZPELLUCIDA"/>
</dbReference>
<dbReference type="InterPro" id="IPR048290">
    <property type="entry name" value="ZP_chr"/>
</dbReference>
<keyword evidence="6 14" id="KW-0272">Extracellular matrix</keyword>
<dbReference type="RefSeq" id="XP_016099757.1">
    <property type="nucleotide sequence ID" value="XM_016244271.1"/>
</dbReference>
<dbReference type="SMART" id="SM00241">
    <property type="entry name" value="ZP"/>
    <property type="match status" value="1"/>
</dbReference>
<evidence type="ECO:0000256" key="10">
    <source>
        <dbReference type="ARBA" id="ARBA00022989"/>
    </source>
</evidence>
<dbReference type="AlphaFoldDB" id="A0A672SUE4"/>
<dbReference type="GO" id="GO:0005886">
    <property type="term" value="C:plasma membrane"/>
    <property type="evidence" value="ECO:0007669"/>
    <property type="project" value="UniProtKB-SubCell"/>
</dbReference>
<dbReference type="PANTHER" id="PTHR11576">
    <property type="entry name" value="ZONA PELLUCIDA SPERM-BINDING PROTEIN 3"/>
    <property type="match status" value="1"/>
</dbReference>
<reference evidence="16" key="1">
    <citation type="submission" date="2025-08" db="UniProtKB">
        <authorList>
            <consortium name="Ensembl"/>
        </authorList>
    </citation>
    <scope>IDENTIFICATION</scope>
</reference>
<protein>
    <recommendedName>
        <fullName evidence="3 14">Zona pellucida sperm-binding protein 3</fullName>
    </recommendedName>
</protein>
<dbReference type="Proteomes" id="UP000472262">
    <property type="component" value="Unassembled WGS sequence"/>
</dbReference>
<dbReference type="InterPro" id="IPR001507">
    <property type="entry name" value="ZP_dom"/>
</dbReference>
<name>A0A672SUE4_SINGR</name>
<keyword evidence="10" id="KW-1133">Transmembrane helix</keyword>
<evidence type="ECO:0000256" key="5">
    <source>
        <dbReference type="ARBA" id="ARBA00022525"/>
    </source>
</evidence>
<organism evidence="16 17">
    <name type="scientific">Sinocyclocheilus grahami</name>
    <name type="common">Dianchi golden-line fish</name>
    <name type="synonym">Barbus grahami</name>
    <dbReference type="NCBI Taxonomy" id="75366"/>
    <lineage>
        <taxon>Eukaryota</taxon>
        <taxon>Metazoa</taxon>
        <taxon>Chordata</taxon>
        <taxon>Craniata</taxon>
        <taxon>Vertebrata</taxon>
        <taxon>Euteleostomi</taxon>
        <taxon>Actinopterygii</taxon>
        <taxon>Neopterygii</taxon>
        <taxon>Teleostei</taxon>
        <taxon>Ostariophysi</taxon>
        <taxon>Cypriniformes</taxon>
        <taxon>Cyprinidae</taxon>
        <taxon>Cyprininae</taxon>
        <taxon>Sinocyclocheilus</taxon>
    </lineage>
</organism>
<keyword evidence="5 14" id="KW-0964">Secreted</keyword>
<dbReference type="PROSITE" id="PS51034">
    <property type="entry name" value="ZP_2"/>
    <property type="match status" value="1"/>
</dbReference>
<dbReference type="GO" id="GO:0035803">
    <property type="term" value="P:egg coat formation"/>
    <property type="evidence" value="ECO:0007669"/>
    <property type="project" value="UniProtKB-UniRule"/>
</dbReference>
<dbReference type="GO" id="GO:2000344">
    <property type="term" value="P:positive regulation of acrosome reaction"/>
    <property type="evidence" value="ECO:0007669"/>
    <property type="project" value="UniProtKB-UniRule"/>
</dbReference>
<dbReference type="FunFam" id="2.60.40.4100:FF:000002">
    <property type="entry name" value="Zona pellucida sperm-binding protein 3"/>
    <property type="match status" value="1"/>
</dbReference>
<feature type="signal peptide" evidence="14">
    <location>
        <begin position="1"/>
        <end position="25"/>
    </location>
</feature>
<evidence type="ECO:0000256" key="13">
    <source>
        <dbReference type="ARBA" id="ARBA00023180"/>
    </source>
</evidence>
<dbReference type="Pfam" id="PF23344">
    <property type="entry name" value="ZP-N"/>
    <property type="match status" value="1"/>
</dbReference>
<keyword evidence="9 14" id="KW-0732">Signal</keyword>
<evidence type="ECO:0000259" key="15">
    <source>
        <dbReference type="PROSITE" id="PS51034"/>
    </source>
</evidence>
<comment type="function">
    <text evidence="14">Component of the zona pellucida, an extracellular matrix surrounding oocytes which mediates sperm binding, induction of the acrosome reaction and prevents post-fertilization polyspermy. The zona pellucida is composed of 3 to 4 glycoproteins, ZP1, ZP2, ZP3, and ZP4. ZP3 is essential for sperm binding and zona matrix formation.</text>
</comment>
<dbReference type="InterPro" id="IPR042235">
    <property type="entry name" value="ZP-C_dom"/>
</dbReference>
<dbReference type="GO" id="GO:0032190">
    <property type="term" value="F:acrosin binding"/>
    <property type="evidence" value="ECO:0007669"/>
    <property type="project" value="TreeGrafter"/>
</dbReference>
<keyword evidence="4 14" id="KW-1003">Cell membrane</keyword>
<evidence type="ECO:0000256" key="8">
    <source>
        <dbReference type="ARBA" id="ARBA00022692"/>
    </source>
</evidence>
<evidence type="ECO:0000256" key="1">
    <source>
        <dbReference type="ARBA" id="ARBA00004498"/>
    </source>
</evidence>
<keyword evidence="11" id="KW-0472">Membrane</keyword>
<evidence type="ECO:0000256" key="9">
    <source>
        <dbReference type="ARBA" id="ARBA00022729"/>
    </source>
</evidence>
<evidence type="ECO:0000256" key="12">
    <source>
        <dbReference type="ARBA" id="ARBA00023157"/>
    </source>
</evidence>
<comment type="domain">
    <text evidence="14">The ZP domain is involved in the polymerization of the ZP proteins to form the zona pellucida.</text>
</comment>
<comment type="similarity">
    <text evidence="2 14">Belongs to the ZP domain family. ZPC subfamily.</text>
</comment>
<proteinExistence type="inferred from homology"/>
<dbReference type="Gene3D" id="2.60.40.4100">
    <property type="entry name" value="Zona pellucida, ZP-C domain"/>
    <property type="match status" value="1"/>
</dbReference>
<keyword evidence="12 14" id="KW-1015">Disulfide bond</keyword>
<dbReference type="RefSeq" id="XP_016099756.1">
    <property type="nucleotide sequence ID" value="XM_016244270.1"/>
</dbReference>
<dbReference type="InterPro" id="IPR055355">
    <property type="entry name" value="ZP-C"/>
</dbReference>
<evidence type="ECO:0000256" key="2">
    <source>
        <dbReference type="ARBA" id="ARBA00006735"/>
    </source>
</evidence>
<dbReference type="KEGG" id="sgh:107560175"/>
<feature type="chain" id="PRO_5025707330" description="Zona pellucida sperm-binding protein 3" evidence="14">
    <location>
        <begin position="26"/>
        <end position="432"/>
    </location>
</feature>
<comment type="subcellular location">
    <subcellularLocation>
        <location evidence="1">Secreted</location>
        <location evidence="1">Extracellular space</location>
        <location evidence="1">Extracellular matrix</location>
    </subcellularLocation>
    <subcellularLocation>
        <location evidence="14">Zona pellucida</location>
    </subcellularLocation>
    <subcellularLocation>
        <location evidence="14">Cell membrane</location>
        <topology evidence="14">Single-pass type I membrane protein</topology>
    </subcellularLocation>
</comment>
<evidence type="ECO:0000256" key="4">
    <source>
        <dbReference type="ARBA" id="ARBA00022475"/>
    </source>
</evidence>
<dbReference type="Pfam" id="PF00100">
    <property type="entry name" value="Zona_pellucida"/>
    <property type="match status" value="1"/>
</dbReference>
<dbReference type="Ensembl" id="ENSSGRT00000112542.1">
    <property type="protein sequence ID" value="ENSSGRP00000105892.1"/>
    <property type="gene ID" value="ENSSGRG00000052374.1"/>
</dbReference>
<dbReference type="GO" id="GO:0007339">
    <property type="term" value="P:binding of sperm to zona pellucida"/>
    <property type="evidence" value="ECO:0007669"/>
    <property type="project" value="UniProtKB-UniRule"/>
</dbReference>
<sequence>MGFLQGVLVLVLVVIVVVDLKSAWGSLRRSQSPSSMKPQSGPALSIQGVLNPLQKFSQFQSQDSRGFVQEPLGFQEKQLLQGPVKPLDWRFPIVPEVQSELAVDFQLRQPVTPSSVAVQCGENRVLVEVNQDLFSNGQLIQPSGLSMGGCPVVGEDSASRVLIFEYELQDCNSVLMMTEDELVYTFALTYTPEALAGTPITRTNGAVVGVQCHYQRFYNVSSDALRPTWVPYASTEVGEDILLFTLKLMMDDWSYQRPSNLYFLGDVINIEASVKVYNHVPLRVFVDRCVATQVPDVNAVPRYSFIENHGCLVDAKATVSSSRFMPRSQEDKIRFQLEAFMFQGGSSPSIYITCIVKATLASAPSDALHKSCSFANGWLAADGNHQACGCCDSTCGPDGGNADPFGGIQWEGKASLGPVMVQEWQKTLAGFQ</sequence>
<dbReference type="GO" id="GO:0035804">
    <property type="term" value="F:structural constituent of egg coat"/>
    <property type="evidence" value="ECO:0007669"/>
    <property type="project" value="UniProtKB-UniRule"/>
</dbReference>
<dbReference type="OMA" id="KSYFMQR"/>
<evidence type="ECO:0000313" key="16">
    <source>
        <dbReference type="Ensembl" id="ENSSGRP00000105892.1"/>
    </source>
</evidence>
<dbReference type="Gene3D" id="2.60.40.3210">
    <property type="entry name" value="Zona pellucida, ZP-N domain"/>
    <property type="match status" value="1"/>
</dbReference>
<evidence type="ECO:0000256" key="7">
    <source>
        <dbReference type="ARBA" id="ARBA00022685"/>
    </source>
</evidence>
<keyword evidence="17" id="KW-1185">Reference proteome</keyword>
<feature type="domain" description="ZP" evidence="15">
    <location>
        <begin position="119"/>
        <end position="379"/>
    </location>
</feature>
<evidence type="ECO:0000256" key="3">
    <source>
        <dbReference type="ARBA" id="ARBA00017980"/>
    </source>
</evidence>